<protein>
    <recommendedName>
        <fullName evidence="6">Ras-GEF domain-containing protein</fullName>
    </recommendedName>
</protein>
<reference evidence="5" key="1">
    <citation type="journal article" date="2020" name="J. Eukaryot. Microbiol.">
        <title>De novo Sequencing, Assembly and Annotation of the Transcriptome for the Free-Living Testate Amoeba Arcella intermedia.</title>
        <authorList>
            <person name="Ribeiro G.M."/>
            <person name="Porfirio-Sousa A.L."/>
            <person name="Maurer-Alcala X.X."/>
            <person name="Katz L.A."/>
            <person name="Lahr D.J.G."/>
        </authorList>
    </citation>
    <scope>NUCLEOTIDE SEQUENCE</scope>
</reference>
<dbReference type="InterPro" id="IPR019804">
    <property type="entry name" value="Ras_G-nucl-exch_fac_CS"/>
</dbReference>
<dbReference type="GO" id="GO:0007265">
    <property type="term" value="P:Ras protein signal transduction"/>
    <property type="evidence" value="ECO:0007669"/>
    <property type="project" value="TreeGrafter"/>
</dbReference>
<dbReference type="PROSITE" id="PS00720">
    <property type="entry name" value="RASGEF"/>
    <property type="match status" value="1"/>
</dbReference>
<dbReference type="Gene3D" id="1.10.840.10">
    <property type="entry name" value="Ras guanine-nucleotide exchange factors catalytic domain"/>
    <property type="match status" value="1"/>
</dbReference>
<evidence type="ECO:0000259" key="3">
    <source>
        <dbReference type="PROSITE" id="PS50009"/>
    </source>
</evidence>
<evidence type="ECO:0000259" key="4">
    <source>
        <dbReference type="PROSITE" id="PS50212"/>
    </source>
</evidence>
<feature type="domain" description="N-terminal Ras-GEF" evidence="4">
    <location>
        <begin position="30"/>
        <end position="160"/>
    </location>
</feature>
<dbReference type="Pfam" id="PF00617">
    <property type="entry name" value="RasGEF"/>
    <property type="match status" value="1"/>
</dbReference>
<dbReference type="InterPro" id="IPR036964">
    <property type="entry name" value="RASGEF_cat_dom_sf"/>
</dbReference>
<organism evidence="5">
    <name type="scientific">Arcella intermedia</name>
    <dbReference type="NCBI Taxonomy" id="1963864"/>
    <lineage>
        <taxon>Eukaryota</taxon>
        <taxon>Amoebozoa</taxon>
        <taxon>Tubulinea</taxon>
        <taxon>Elardia</taxon>
        <taxon>Arcellinida</taxon>
        <taxon>Sphaerothecina</taxon>
        <taxon>Arcellidae</taxon>
        <taxon>Arcella</taxon>
    </lineage>
</organism>
<dbReference type="PANTHER" id="PTHR23113">
    <property type="entry name" value="GUANINE NUCLEOTIDE EXCHANGE FACTOR"/>
    <property type="match status" value="1"/>
</dbReference>
<evidence type="ECO:0008006" key="6">
    <source>
        <dbReference type="Google" id="ProtNLM"/>
    </source>
</evidence>
<dbReference type="SMART" id="SM00229">
    <property type="entry name" value="RasGEFN"/>
    <property type="match status" value="1"/>
</dbReference>
<sequence length="430" mass="49684">MGVSTSSAAAKKEKALDKVENEMVMFSKNFLIQIKGGTLTKIIERCTNESAPENSFMDTFLLTYRTYISPSELMDQLFERYNSPIPEVPEDVDPFAYQEAKKIIRLRVGNLLKRWLSNHFHDFNENDELLKKLASYVEKTFSLNEKNLASTIIQLSSQKNQTEMTASTVYGAKPPAPIVPKSVIILDMDPTEISRQLCLFEQNLFKKIHPKECLNQAWNKVERAERAPHIIQMIEHFNKVGRWVVYEIINQANIANRVKVMKHFIKVAIKCREYNNFNGCQEIIAGFGSSAVYRLHKSWGKLNKNEKQLIAQFNAIKETMSNNKSYNRYRTELKHINPPCVPYLGVFLTDLTFIEEGNPDYLATVDGRNDIINFDKMRKVAAVIEKILIYQPVSYNFEKVNVIYEHLQNSLSEMDEKSAFDISRQLEPKE</sequence>
<dbReference type="AlphaFoldDB" id="A0A6B2L305"/>
<proteinExistence type="predicted"/>
<dbReference type="InterPro" id="IPR008937">
    <property type="entry name" value="Ras-like_GEF"/>
</dbReference>
<dbReference type="EMBL" id="GIBP01002367">
    <property type="protein sequence ID" value="NDV31336.1"/>
    <property type="molecule type" value="Transcribed_RNA"/>
</dbReference>
<dbReference type="InterPro" id="IPR000651">
    <property type="entry name" value="Ras-like_Gua-exchang_fac_N"/>
</dbReference>
<dbReference type="GO" id="GO:0005085">
    <property type="term" value="F:guanyl-nucleotide exchange factor activity"/>
    <property type="evidence" value="ECO:0007669"/>
    <property type="project" value="UniProtKB-KW"/>
</dbReference>
<dbReference type="GO" id="GO:0005886">
    <property type="term" value="C:plasma membrane"/>
    <property type="evidence" value="ECO:0007669"/>
    <property type="project" value="TreeGrafter"/>
</dbReference>
<accession>A0A6B2L305</accession>
<evidence type="ECO:0000256" key="1">
    <source>
        <dbReference type="ARBA" id="ARBA00022658"/>
    </source>
</evidence>
<evidence type="ECO:0000313" key="5">
    <source>
        <dbReference type="EMBL" id="NDV31336.1"/>
    </source>
</evidence>
<dbReference type="PANTHER" id="PTHR23113:SF370">
    <property type="entry name" value="RAS GUANINE NUCLEOTIDE EXCHANGE FACTOR P"/>
    <property type="match status" value="1"/>
</dbReference>
<dbReference type="Gene3D" id="1.20.870.10">
    <property type="entry name" value="Son of sevenless (SoS) protein Chain: S domain 1"/>
    <property type="match status" value="1"/>
</dbReference>
<dbReference type="CDD" id="cd00155">
    <property type="entry name" value="RasGEF"/>
    <property type="match status" value="1"/>
</dbReference>
<dbReference type="SMART" id="SM00147">
    <property type="entry name" value="RasGEF"/>
    <property type="match status" value="1"/>
</dbReference>
<dbReference type="CDD" id="cd06224">
    <property type="entry name" value="REM"/>
    <property type="match status" value="1"/>
</dbReference>
<keyword evidence="1 2" id="KW-0344">Guanine-nucleotide releasing factor</keyword>
<evidence type="ECO:0000256" key="2">
    <source>
        <dbReference type="PROSITE-ProRule" id="PRU00168"/>
    </source>
</evidence>
<dbReference type="PROSITE" id="PS50009">
    <property type="entry name" value="RASGEF_CAT"/>
    <property type="match status" value="1"/>
</dbReference>
<dbReference type="PROSITE" id="PS50212">
    <property type="entry name" value="RASGEF_NTER"/>
    <property type="match status" value="1"/>
</dbReference>
<feature type="domain" description="Ras-GEF" evidence="3">
    <location>
        <begin position="189"/>
        <end position="429"/>
    </location>
</feature>
<name>A0A6B2L305_9EUKA</name>
<dbReference type="InterPro" id="IPR001895">
    <property type="entry name" value="RASGEF_cat_dom"/>
</dbReference>
<dbReference type="Pfam" id="PF00618">
    <property type="entry name" value="RasGEF_N"/>
    <property type="match status" value="1"/>
</dbReference>
<dbReference type="SUPFAM" id="SSF48366">
    <property type="entry name" value="Ras GEF"/>
    <property type="match status" value="1"/>
</dbReference>
<dbReference type="InterPro" id="IPR023578">
    <property type="entry name" value="Ras_GEF_dom_sf"/>
</dbReference>